<dbReference type="Proteomes" id="UP000259400">
    <property type="component" value="Unassembled WGS sequence"/>
</dbReference>
<comment type="caution">
    <text evidence="1">The sequence shown here is derived from an EMBL/GenBank/DDBJ whole genome shotgun (WGS) entry which is preliminary data.</text>
</comment>
<dbReference type="RefSeq" id="WP_087805136.1">
    <property type="nucleotide sequence ID" value="NZ_CBCSEE010000095.1"/>
</dbReference>
<sequence length="424" mass="50186">MLKNKVLNSITSAYYIPSKYTIFSYNSRDFKKKTNFDDATFFHEFLHFIQDVTLPYLLRQATASSLERHYFSLSACHAQKITAPFYNWPGDYQTLSQQYDFTWGNQQAIENFGTITSHEKISEHSINDINVHKYELTSSTGMKCTLSAKDLIEFITRKIENKRWKEKHYYDIPYKIVDIVLDYLGLGEICDSTKILLIEFCLYNDNPVNQLFFIAKDHKHEIIKADDNNTAYDFFKLYQWRSRGNFSENVLSKLLRRKKSHLEYFKVCYGEDTFVTIREWLHHVLTYKFNDDNNLFVFYFLFQLDPMKLKFTLEDYLTEIGIPVLINEAGEHISMTPVKFTSNSFINFYVESLLIQSLQDGDWMCPLLKYKMCPGVKNNYIWCKNDFLNILASRHPCLMTETLDKMNLSHLPIIRINPIDFYEA</sequence>
<protein>
    <submittedName>
        <fullName evidence="1">Uncharacterized protein</fullName>
    </submittedName>
</protein>
<dbReference type="Proteomes" id="UP000257712">
    <property type="component" value="Unassembled WGS sequence"/>
</dbReference>
<gene>
    <name evidence="2" type="ORF">SAMEA3538468_00510</name>
    <name evidence="1" type="ORF">SAMEA3538780_01135</name>
</gene>
<evidence type="ECO:0000313" key="3">
    <source>
        <dbReference type="Proteomes" id="UP000257712"/>
    </source>
</evidence>
<accession>A0A8B4TMC1</accession>
<proteinExistence type="predicted"/>
<name>A0A8B4TMC1_9ENTR</name>
<dbReference type="EMBL" id="UJYZ02000001">
    <property type="protein sequence ID" value="VVJ40245.1"/>
    <property type="molecule type" value="Genomic_DNA"/>
</dbReference>
<evidence type="ECO:0000313" key="4">
    <source>
        <dbReference type="Proteomes" id="UP000259400"/>
    </source>
</evidence>
<evidence type="ECO:0000313" key="2">
    <source>
        <dbReference type="EMBL" id="VVJ40245.1"/>
    </source>
</evidence>
<keyword evidence="4" id="KW-1185">Reference proteome</keyword>
<dbReference type="EMBL" id="UJZG01000002">
    <property type="protein sequence ID" value="SXD90099.1"/>
    <property type="molecule type" value="Genomic_DNA"/>
</dbReference>
<evidence type="ECO:0000313" key="1">
    <source>
        <dbReference type="EMBL" id="SXD90099.1"/>
    </source>
</evidence>
<dbReference type="AlphaFoldDB" id="A0A8B4TMC1"/>
<reference evidence="1 3" key="1">
    <citation type="submission" date="2018-08" db="EMBL/GenBank/DDBJ databases">
        <authorList>
            <consortium name="Pathogen Informatics"/>
        </authorList>
    </citation>
    <scope>NUCLEOTIDE SEQUENCE [LARGE SCALE GENOMIC DNA]</scope>
    <source>
        <strain evidence="2 4">EuSCAPE_IL010</strain>
        <strain evidence="1 3">EuSCAPE_IT371</strain>
    </source>
</reference>
<organism evidence="1 3">
    <name type="scientific">Klebsiella quasivariicola</name>
    <dbReference type="NCBI Taxonomy" id="2026240"/>
    <lineage>
        <taxon>Bacteria</taxon>
        <taxon>Pseudomonadati</taxon>
        <taxon>Pseudomonadota</taxon>
        <taxon>Gammaproteobacteria</taxon>
        <taxon>Enterobacterales</taxon>
        <taxon>Enterobacteriaceae</taxon>
        <taxon>Klebsiella/Raoultella group</taxon>
        <taxon>Klebsiella</taxon>
        <taxon>Klebsiella pneumoniae complex</taxon>
    </lineage>
</organism>